<name>R7U2V1_CAPTE</name>
<evidence type="ECO:0000256" key="1">
    <source>
        <dbReference type="ARBA" id="ARBA00022441"/>
    </source>
</evidence>
<keyword evidence="5" id="KW-1185">Reference proteome</keyword>
<keyword evidence="2" id="KW-0677">Repeat</keyword>
<dbReference type="Gene3D" id="2.120.10.80">
    <property type="entry name" value="Kelch-type beta propeller"/>
    <property type="match status" value="1"/>
</dbReference>
<accession>R7U2V1</accession>
<feature type="non-terminal residue" evidence="3">
    <location>
        <position position="76"/>
    </location>
</feature>
<proteinExistence type="predicted"/>
<dbReference type="InterPro" id="IPR015915">
    <property type="entry name" value="Kelch-typ_b-propeller"/>
</dbReference>
<gene>
    <name evidence="3" type="ORF">CAPTEDRAFT_69109</name>
</gene>
<evidence type="ECO:0000256" key="2">
    <source>
        <dbReference type="ARBA" id="ARBA00022737"/>
    </source>
</evidence>
<protein>
    <submittedName>
        <fullName evidence="3 4">Uncharacterized protein</fullName>
    </submittedName>
</protein>
<dbReference type="EMBL" id="AMQN01010663">
    <property type="status" value="NOT_ANNOTATED_CDS"/>
    <property type="molecule type" value="Genomic_DNA"/>
</dbReference>
<dbReference type="Pfam" id="PF01344">
    <property type="entry name" value="Kelch_1"/>
    <property type="match status" value="1"/>
</dbReference>
<dbReference type="InterPro" id="IPR051746">
    <property type="entry name" value="Kelch_domain_containing_8"/>
</dbReference>
<dbReference type="InterPro" id="IPR006652">
    <property type="entry name" value="Kelch_1"/>
</dbReference>
<dbReference type="PANTHER" id="PTHR46260">
    <property type="entry name" value="RING-TYPE DOMAIN-CONTAINING PROTEIN"/>
    <property type="match status" value="1"/>
</dbReference>
<reference evidence="3 5" key="2">
    <citation type="journal article" date="2013" name="Nature">
        <title>Insights into bilaterian evolution from three spiralian genomes.</title>
        <authorList>
            <person name="Simakov O."/>
            <person name="Marletaz F."/>
            <person name="Cho S.J."/>
            <person name="Edsinger-Gonzales E."/>
            <person name="Havlak P."/>
            <person name="Hellsten U."/>
            <person name="Kuo D.H."/>
            <person name="Larsson T."/>
            <person name="Lv J."/>
            <person name="Arendt D."/>
            <person name="Savage R."/>
            <person name="Osoegawa K."/>
            <person name="de Jong P."/>
            <person name="Grimwood J."/>
            <person name="Chapman J.A."/>
            <person name="Shapiro H."/>
            <person name="Aerts A."/>
            <person name="Otillar R.P."/>
            <person name="Terry A.Y."/>
            <person name="Boore J.L."/>
            <person name="Grigoriev I.V."/>
            <person name="Lindberg D.R."/>
            <person name="Seaver E.C."/>
            <person name="Weisblat D.A."/>
            <person name="Putnam N.H."/>
            <person name="Rokhsar D.S."/>
        </authorList>
    </citation>
    <scope>NUCLEOTIDE SEQUENCE</scope>
    <source>
        <strain evidence="3 5">I ESC-2004</strain>
    </source>
</reference>
<dbReference type="SUPFAM" id="SSF117281">
    <property type="entry name" value="Kelch motif"/>
    <property type="match status" value="1"/>
</dbReference>
<evidence type="ECO:0000313" key="3">
    <source>
        <dbReference type="EMBL" id="ELT97991.1"/>
    </source>
</evidence>
<reference evidence="5" key="1">
    <citation type="submission" date="2012-12" db="EMBL/GenBank/DDBJ databases">
        <authorList>
            <person name="Hellsten U."/>
            <person name="Grimwood J."/>
            <person name="Chapman J.A."/>
            <person name="Shapiro H."/>
            <person name="Aerts A."/>
            <person name="Otillar R.P."/>
            <person name="Terry A.Y."/>
            <person name="Boore J.L."/>
            <person name="Simakov O."/>
            <person name="Marletaz F."/>
            <person name="Cho S.-J."/>
            <person name="Edsinger-Gonzales E."/>
            <person name="Havlak P."/>
            <person name="Kuo D.-H."/>
            <person name="Larsson T."/>
            <person name="Lv J."/>
            <person name="Arendt D."/>
            <person name="Savage R."/>
            <person name="Osoegawa K."/>
            <person name="de Jong P."/>
            <person name="Lindberg D.R."/>
            <person name="Seaver E.C."/>
            <person name="Weisblat D.A."/>
            <person name="Putnam N.H."/>
            <person name="Grigoriev I.V."/>
            <person name="Rokhsar D.S."/>
        </authorList>
    </citation>
    <scope>NUCLEOTIDE SEQUENCE</scope>
    <source>
        <strain evidence="5">I ESC-2004</strain>
    </source>
</reference>
<dbReference type="EMBL" id="KB308347">
    <property type="protein sequence ID" value="ELT97991.1"/>
    <property type="molecule type" value="Genomic_DNA"/>
</dbReference>
<dbReference type="Proteomes" id="UP000014760">
    <property type="component" value="Unassembled WGS sequence"/>
</dbReference>
<dbReference type="EnsemblMetazoa" id="CapteT69109">
    <property type="protein sequence ID" value="CapteP69109"/>
    <property type="gene ID" value="CapteG69109"/>
</dbReference>
<organism evidence="3">
    <name type="scientific">Capitella teleta</name>
    <name type="common">Polychaete worm</name>
    <dbReference type="NCBI Taxonomy" id="283909"/>
    <lineage>
        <taxon>Eukaryota</taxon>
        <taxon>Metazoa</taxon>
        <taxon>Spiralia</taxon>
        <taxon>Lophotrochozoa</taxon>
        <taxon>Annelida</taxon>
        <taxon>Polychaeta</taxon>
        <taxon>Sedentaria</taxon>
        <taxon>Scolecida</taxon>
        <taxon>Capitellidae</taxon>
        <taxon>Capitella</taxon>
    </lineage>
</organism>
<feature type="non-terminal residue" evidence="3">
    <location>
        <position position="1"/>
    </location>
</feature>
<dbReference type="AlphaFoldDB" id="R7U2V1"/>
<sequence>WEALPPMLEARYDHCSLFHQNALYIIGGKQNENIYLSSFHCMQSESGQWRRLRPYPHAITYPYAVAASNRIFAFGG</sequence>
<dbReference type="HOGENOM" id="CLU_081083_1_0_1"/>
<keyword evidence="1" id="KW-0880">Kelch repeat</keyword>
<dbReference type="OrthoDB" id="45365at2759"/>
<reference evidence="4" key="3">
    <citation type="submission" date="2015-06" db="UniProtKB">
        <authorList>
            <consortium name="EnsemblMetazoa"/>
        </authorList>
    </citation>
    <scope>IDENTIFICATION</scope>
</reference>
<evidence type="ECO:0000313" key="4">
    <source>
        <dbReference type="EnsemblMetazoa" id="CapteP69109"/>
    </source>
</evidence>
<dbReference type="PANTHER" id="PTHR46260:SF3">
    <property type="entry name" value="RING-TYPE DOMAIN-CONTAINING PROTEIN"/>
    <property type="match status" value="1"/>
</dbReference>
<evidence type="ECO:0000313" key="5">
    <source>
        <dbReference type="Proteomes" id="UP000014760"/>
    </source>
</evidence>